<keyword evidence="3" id="KW-1185">Reference proteome</keyword>
<dbReference type="Proteomes" id="UP000299102">
    <property type="component" value="Unassembled WGS sequence"/>
</dbReference>
<reference evidence="2 3" key="1">
    <citation type="journal article" date="2019" name="Commun. Biol.">
        <title>The bagworm genome reveals a unique fibroin gene that provides high tensile strength.</title>
        <authorList>
            <person name="Kono N."/>
            <person name="Nakamura H."/>
            <person name="Ohtoshi R."/>
            <person name="Tomita M."/>
            <person name="Numata K."/>
            <person name="Arakawa K."/>
        </authorList>
    </citation>
    <scope>NUCLEOTIDE SEQUENCE [LARGE SCALE GENOMIC DNA]</scope>
</reference>
<evidence type="ECO:0000313" key="2">
    <source>
        <dbReference type="EMBL" id="GBP75658.1"/>
    </source>
</evidence>
<feature type="region of interest" description="Disordered" evidence="1">
    <location>
        <begin position="38"/>
        <end position="62"/>
    </location>
</feature>
<organism evidence="2 3">
    <name type="scientific">Eumeta variegata</name>
    <name type="common">Bagworm moth</name>
    <name type="synonym">Eumeta japonica</name>
    <dbReference type="NCBI Taxonomy" id="151549"/>
    <lineage>
        <taxon>Eukaryota</taxon>
        <taxon>Metazoa</taxon>
        <taxon>Ecdysozoa</taxon>
        <taxon>Arthropoda</taxon>
        <taxon>Hexapoda</taxon>
        <taxon>Insecta</taxon>
        <taxon>Pterygota</taxon>
        <taxon>Neoptera</taxon>
        <taxon>Endopterygota</taxon>
        <taxon>Lepidoptera</taxon>
        <taxon>Glossata</taxon>
        <taxon>Ditrysia</taxon>
        <taxon>Tineoidea</taxon>
        <taxon>Psychidae</taxon>
        <taxon>Oiketicinae</taxon>
        <taxon>Eumeta</taxon>
    </lineage>
</organism>
<name>A0A4C1YHU2_EUMVA</name>
<protein>
    <submittedName>
        <fullName evidence="2">Uncharacterized protein</fullName>
    </submittedName>
</protein>
<dbReference type="EMBL" id="BGZK01001257">
    <property type="protein sequence ID" value="GBP75658.1"/>
    <property type="molecule type" value="Genomic_DNA"/>
</dbReference>
<sequence>MRQNITVRRDVIGAATSADVIRRDGGPRATAGDFMGNAILGNYTRQPPPPPSPPPPSDARRRHCGEDCVVKVRLRPGNRSGRFGLSNLFGFVAAGRSFGGITSHLLEFRDLLSEFRTRMAFFKNHRFRVKPGGRSTLLQHKNGPAPPVKYRSLTENGREVAASVVEFRPESESSGSPFAPPSPYYLSINLLHQIFYSHPRGRQRKTPVGMSMGSIISDGVVEVRRVVVYNKAIVRLCDSLRRRASRRPRRFLRPPLLSSVLVTRELVEAVLFVFMEFERIKLIKGDSKAGAGARPQHHLRRNYVPIRTARAQLAKGNNPFFLNFTHNKAKR</sequence>
<proteinExistence type="predicted"/>
<gene>
    <name evidence="2" type="ORF">EVAR_55872_1</name>
</gene>
<feature type="compositionally biased region" description="Pro residues" evidence="1">
    <location>
        <begin position="46"/>
        <end position="57"/>
    </location>
</feature>
<accession>A0A4C1YHU2</accession>
<evidence type="ECO:0000313" key="3">
    <source>
        <dbReference type="Proteomes" id="UP000299102"/>
    </source>
</evidence>
<evidence type="ECO:0000256" key="1">
    <source>
        <dbReference type="SAM" id="MobiDB-lite"/>
    </source>
</evidence>
<dbReference type="AlphaFoldDB" id="A0A4C1YHU2"/>
<comment type="caution">
    <text evidence="2">The sequence shown here is derived from an EMBL/GenBank/DDBJ whole genome shotgun (WGS) entry which is preliminary data.</text>
</comment>